<dbReference type="PROSITE" id="PS51257">
    <property type="entry name" value="PROKAR_LIPOPROTEIN"/>
    <property type="match status" value="1"/>
</dbReference>
<dbReference type="Pfam" id="PF03703">
    <property type="entry name" value="bPH_2"/>
    <property type="match status" value="1"/>
</dbReference>
<sequence length="178" mass="20176">MQTQRNVIRWPEESRCVSFDGSPTWLVLLPMLLSCSAILLGLTVIVLLAARWNFSPWVRMVPLVSLAGIVGAVAYRFAELAATRITIDQERLTWRGGIRVQRVISLELFRIQNVEAQIVWWQRPLGFGTLIIESSDVAYPAWVLPGMPQPDRLREALMRYANVLRSATGVQEINFGRV</sequence>
<dbReference type="Proteomes" id="UP001189813">
    <property type="component" value="Unassembled WGS sequence"/>
</dbReference>
<keyword evidence="4" id="KW-1185">Reference proteome</keyword>
<comment type="caution">
    <text evidence="3">The sequence shown here is derived from an EMBL/GenBank/DDBJ whole genome shotgun (WGS) entry which is preliminary data.</text>
</comment>
<evidence type="ECO:0000256" key="1">
    <source>
        <dbReference type="SAM" id="Phobius"/>
    </source>
</evidence>
<keyword evidence="1" id="KW-0812">Transmembrane</keyword>
<proteinExistence type="predicted"/>
<evidence type="ECO:0000259" key="2">
    <source>
        <dbReference type="Pfam" id="PF03703"/>
    </source>
</evidence>
<dbReference type="RefSeq" id="WP_316669244.1">
    <property type="nucleotide sequence ID" value="NZ_CATZBU010000021.1"/>
</dbReference>
<evidence type="ECO:0000313" key="3">
    <source>
        <dbReference type="EMBL" id="CAJ0808620.1"/>
    </source>
</evidence>
<keyword evidence="1" id="KW-0472">Membrane</keyword>
<keyword evidence="1" id="KW-1133">Transmembrane helix</keyword>
<reference evidence="3 4" key="1">
    <citation type="submission" date="2023-07" db="EMBL/GenBank/DDBJ databases">
        <authorList>
            <person name="Peeters C."/>
        </authorList>
    </citation>
    <scope>NUCLEOTIDE SEQUENCE [LARGE SCALE GENOMIC DNA]</scope>
    <source>
        <strain evidence="3 4">LMG 19083</strain>
    </source>
</reference>
<feature type="transmembrane region" description="Helical" evidence="1">
    <location>
        <begin position="57"/>
        <end position="78"/>
    </location>
</feature>
<protein>
    <recommendedName>
        <fullName evidence="2">YdbS-like PH domain-containing protein</fullName>
    </recommendedName>
</protein>
<evidence type="ECO:0000313" key="4">
    <source>
        <dbReference type="Proteomes" id="UP001189813"/>
    </source>
</evidence>
<feature type="transmembrane region" description="Helical" evidence="1">
    <location>
        <begin position="27"/>
        <end position="50"/>
    </location>
</feature>
<feature type="domain" description="YdbS-like PH" evidence="2">
    <location>
        <begin position="82"/>
        <end position="156"/>
    </location>
</feature>
<gene>
    <name evidence="3" type="ORF">LMG19083_04739</name>
</gene>
<dbReference type="EMBL" id="CATZBU010000021">
    <property type="protein sequence ID" value="CAJ0808620.1"/>
    <property type="molecule type" value="Genomic_DNA"/>
</dbReference>
<dbReference type="InterPro" id="IPR005182">
    <property type="entry name" value="YdbS-like_PH"/>
</dbReference>
<accession>A0ABM9K0A7</accession>
<organism evidence="3 4">
    <name type="scientific">Ralstonia psammae</name>
    <dbReference type="NCBI Taxonomy" id="3058598"/>
    <lineage>
        <taxon>Bacteria</taxon>
        <taxon>Pseudomonadati</taxon>
        <taxon>Pseudomonadota</taxon>
        <taxon>Betaproteobacteria</taxon>
        <taxon>Burkholderiales</taxon>
        <taxon>Burkholderiaceae</taxon>
        <taxon>Ralstonia</taxon>
    </lineage>
</organism>
<name>A0ABM9K0A7_9RALS</name>